<evidence type="ECO:0000256" key="1">
    <source>
        <dbReference type="ARBA" id="ARBA00022801"/>
    </source>
</evidence>
<name>A0AAV9NPV0_9EURO</name>
<dbReference type="Gene3D" id="1.10.3020.20">
    <property type="match status" value="1"/>
</dbReference>
<keyword evidence="1" id="KW-0378">Hydrolase</keyword>
<dbReference type="InterPro" id="IPR008979">
    <property type="entry name" value="Galactose-bd-like_sf"/>
</dbReference>
<proteinExistence type="predicted"/>
<evidence type="ECO:0000313" key="4">
    <source>
        <dbReference type="Proteomes" id="UP001358417"/>
    </source>
</evidence>
<dbReference type="GeneID" id="89975949"/>
<dbReference type="SMART" id="SM00939">
    <property type="entry name" value="PepX_C"/>
    <property type="match status" value="1"/>
</dbReference>
<reference evidence="3 4" key="1">
    <citation type="submission" date="2023-08" db="EMBL/GenBank/DDBJ databases">
        <title>Black Yeasts Isolated from many extreme environments.</title>
        <authorList>
            <person name="Coleine C."/>
            <person name="Stajich J.E."/>
            <person name="Selbmann L."/>
        </authorList>
    </citation>
    <scope>NUCLEOTIDE SEQUENCE [LARGE SCALE GENOMIC DNA]</scope>
    <source>
        <strain evidence="3 4">CCFEE 5792</strain>
    </source>
</reference>
<accession>A0AAV9NPV0</accession>
<dbReference type="Pfam" id="PF02129">
    <property type="entry name" value="Peptidase_S15"/>
    <property type="match status" value="1"/>
</dbReference>
<sequence length="606" mass="68783">MQRDLWHSDPKFDTTDTMISATDAGNGDRLIIERDVAIPMDDGIVLRGDIFRPVSSDEKPCPVLVTSGPYGKGVPWREGYSIQWNFMTSKHRNLLSGSSKEYMVWETPDPEIWCHWGYACFRIDSRGTGRSPGYLDIFSPREMKDFYNCIEWIADRSWCTGSVGLSGISYYAASQWLVASLQPPHLKAMVAWEGFADWYRDVGRHGGIQSNVFMERWFANQVLSVQHGYPEAIIDPWLGERASGPDILTEEQLDQNRADPGRDISERPLDDDYYRQRSAIWNKVEVPFLSCANLAGHGLHPRGNFEAFMSANSKYKWLSCHPGRHEEWYYLDQGMDLQKRFFDYFLKGEQNGWESTPPVTLRERRPFDDQFTVVRHEASWPLPNTKWTKIFLGTDDRQASTLSWLSIGKQGSVNFNASTGELVFHSAPLEQELEITGPMAAKLFAASSTSDMDLFLTLRAYAPNGREVDFEGTLDPRTPLSQGWLRASHRKLDMQKSLPYRPFLAHDEQQPLEPGKPYELDIEVLPTHIILPKGFTLALQISGKDFERPAQNAETELAWAAQGARGSGPFLHTSETDRPKDIFGGTTTIFLGGETSSYILLPVITR</sequence>
<dbReference type="InterPro" id="IPR050585">
    <property type="entry name" value="Xaa-Pro_dipeptidyl-ppase/CocE"/>
</dbReference>
<dbReference type="SUPFAM" id="SSF49785">
    <property type="entry name" value="Galactose-binding domain-like"/>
    <property type="match status" value="1"/>
</dbReference>
<dbReference type="NCBIfam" id="TIGR00976">
    <property type="entry name" value="CocE_NonD"/>
    <property type="match status" value="1"/>
</dbReference>
<feature type="domain" description="Xaa-Pro dipeptidyl-peptidase C-terminal" evidence="2">
    <location>
        <begin position="339"/>
        <end position="600"/>
    </location>
</feature>
<dbReference type="InterPro" id="IPR029058">
    <property type="entry name" value="AB_hydrolase_fold"/>
</dbReference>
<evidence type="ECO:0000259" key="2">
    <source>
        <dbReference type="SMART" id="SM00939"/>
    </source>
</evidence>
<dbReference type="SUPFAM" id="SSF53474">
    <property type="entry name" value="alpha/beta-Hydrolases"/>
    <property type="match status" value="1"/>
</dbReference>
<comment type="caution">
    <text evidence="3">The sequence shown here is derived from an EMBL/GenBank/DDBJ whole genome shotgun (WGS) entry which is preliminary data.</text>
</comment>
<dbReference type="RefSeq" id="XP_064710339.1">
    <property type="nucleotide sequence ID" value="XM_064851336.1"/>
</dbReference>
<dbReference type="InterPro" id="IPR000383">
    <property type="entry name" value="Xaa-Pro-like_dom"/>
</dbReference>
<evidence type="ECO:0000313" key="3">
    <source>
        <dbReference type="EMBL" id="KAK5061242.1"/>
    </source>
</evidence>
<dbReference type="Gene3D" id="3.40.50.1820">
    <property type="entry name" value="alpha/beta hydrolase"/>
    <property type="match status" value="1"/>
</dbReference>
<dbReference type="InterPro" id="IPR013736">
    <property type="entry name" value="Xaa-Pro_dipept_C"/>
</dbReference>
<dbReference type="Pfam" id="PF08530">
    <property type="entry name" value="PepX_C"/>
    <property type="match status" value="1"/>
</dbReference>
<dbReference type="GO" id="GO:0008239">
    <property type="term" value="F:dipeptidyl-peptidase activity"/>
    <property type="evidence" value="ECO:0007669"/>
    <property type="project" value="InterPro"/>
</dbReference>
<dbReference type="AlphaFoldDB" id="A0AAV9NPV0"/>
<gene>
    <name evidence="3" type="ORF">LTR84_007784</name>
</gene>
<protein>
    <recommendedName>
        <fullName evidence="2">Xaa-Pro dipeptidyl-peptidase C-terminal domain-containing protein</fullName>
    </recommendedName>
</protein>
<dbReference type="InterPro" id="IPR005674">
    <property type="entry name" value="CocE/Ser_esterase"/>
</dbReference>
<dbReference type="EMBL" id="JAVRRD010000003">
    <property type="protein sequence ID" value="KAK5061242.1"/>
    <property type="molecule type" value="Genomic_DNA"/>
</dbReference>
<keyword evidence="4" id="KW-1185">Reference proteome</keyword>
<dbReference type="Proteomes" id="UP001358417">
    <property type="component" value="Unassembled WGS sequence"/>
</dbReference>
<dbReference type="PANTHER" id="PTHR43056">
    <property type="entry name" value="PEPTIDASE S9 PROLYL OLIGOPEPTIDASE"/>
    <property type="match status" value="1"/>
</dbReference>
<dbReference type="Gene3D" id="2.60.120.260">
    <property type="entry name" value="Galactose-binding domain-like"/>
    <property type="match status" value="1"/>
</dbReference>
<organism evidence="3 4">
    <name type="scientific">Exophiala bonariae</name>
    <dbReference type="NCBI Taxonomy" id="1690606"/>
    <lineage>
        <taxon>Eukaryota</taxon>
        <taxon>Fungi</taxon>
        <taxon>Dikarya</taxon>
        <taxon>Ascomycota</taxon>
        <taxon>Pezizomycotina</taxon>
        <taxon>Eurotiomycetes</taxon>
        <taxon>Chaetothyriomycetidae</taxon>
        <taxon>Chaetothyriales</taxon>
        <taxon>Herpotrichiellaceae</taxon>
        <taxon>Exophiala</taxon>
    </lineage>
</organism>
<dbReference type="PANTHER" id="PTHR43056:SF10">
    <property type="entry name" value="COCE_NOND FAMILY, PUTATIVE (AFU_ORTHOLOGUE AFUA_7G00600)-RELATED"/>
    <property type="match status" value="1"/>
</dbReference>